<reference evidence="1 2" key="1">
    <citation type="submission" date="2016-04" db="EMBL/GenBank/DDBJ databases">
        <title>Complete genome sequence of Bacillus oceanisediminis strain 2691.</title>
        <authorList>
            <person name="Jeong H."/>
            <person name="Kim H.J."/>
            <person name="Lee D.-W."/>
        </authorList>
    </citation>
    <scope>NUCLEOTIDE SEQUENCE [LARGE SCALE GENOMIC DNA]</scope>
    <source>
        <strain evidence="1 2">2691</strain>
    </source>
</reference>
<dbReference type="EMBL" id="CP015506">
    <property type="protein sequence ID" value="AND39526.1"/>
    <property type="molecule type" value="Genomic_DNA"/>
</dbReference>
<protein>
    <submittedName>
        <fullName evidence="1">Uncharacterized protein</fullName>
    </submittedName>
</protein>
<organism evidence="1 2">
    <name type="scientific">Cytobacillus oceanisediminis 2691</name>
    <dbReference type="NCBI Taxonomy" id="1196031"/>
    <lineage>
        <taxon>Bacteria</taxon>
        <taxon>Bacillati</taxon>
        <taxon>Bacillota</taxon>
        <taxon>Bacilli</taxon>
        <taxon>Bacillales</taxon>
        <taxon>Bacillaceae</taxon>
        <taxon>Cytobacillus</taxon>
    </lineage>
</organism>
<name>A0A160M9W2_9BACI</name>
<dbReference type="RefSeq" id="WP_019381836.1">
    <property type="nucleotide sequence ID" value="NZ_CP015506.1"/>
</dbReference>
<dbReference type="KEGG" id="bon:A361_10405"/>
<gene>
    <name evidence="1" type="ORF">A361_10405</name>
</gene>
<evidence type="ECO:0000313" key="1">
    <source>
        <dbReference type="EMBL" id="AND39526.1"/>
    </source>
</evidence>
<dbReference type="AlphaFoldDB" id="A0A160M9W2"/>
<accession>A0A160M9W2</accession>
<proteinExistence type="predicted"/>
<dbReference type="STRING" id="1196031.A361_10405"/>
<sequence>MKFLNGSITLNVSALISEMSSADVKTKLHPQTLIGGKLKLVLADGQEITLDVNEFENVQLDTLCPETGLPILSDDINYTL</sequence>
<dbReference type="Proteomes" id="UP000077856">
    <property type="component" value="Chromosome"/>
</dbReference>
<evidence type="ECO:0000313" key="2">
    <source>
        <dbReference type="Proteomes" id="UP000077856"/>
    </source>
</evidence>